<feature type="compositionally biased region" description="Low complexity" evidence="6">
    <location>
        <begin position="459"/>
        <end position="481"/>
    </location>
</feature>
<reference evidence="10 11" key="1">
    <citation type="submission" date="2019-03" db="EMBL/GenBank/DDBJ databases">
        <title>Genomic Encyclopedia of Type Strains, Phase IV (KMG-IV): sequencing the most valuable type-strain genomes for metagenomic binning, comparative biology and taxonomic classification.</title>
        <authorList>
            <person name="Goeker M."/>
        </authorList>
    </citation>
    <scope>NUCLEOTIDE SEQUENCE [LARGE SCALE GENOMIC DNA]</scope>
    <source>
        <strain evidence="10 11">DSM 102969</strain>
    </source>
</reference>
<keyword evidence="3 7" id="KW-0812">Transmembrane</keyword>
<evidence type="ECO:0000256" key="7">
    <source>
        <dbReference type="SAM" id="Phobius"/>
    </source>
</evidence>
<evidence type="ECO:0000256" key="3">
    <source>
        <dbReference type="ARBA" id="ARBA00022692"/>
    </source>
</evidence>
<evidence type="ECO:0000256" key="5">
    <source>
        <dbReference type="ARBA" id="ARBA00023136"/>
    </source>
</evidence>
<comment type="subcellular location">
    <subcellularLocation>
        <location evidence="1">Cell membrane</location>
        <topology evidence="1">Multi-pass membrane protein</topology>
    </subcellularLocation>
</comment>
<proteinExistence type="predicted"/>
<feature type="region of interest" description="Disordered" evidence="6">
    <location>
        <begin position="459"/>
        <end position="502"/>
    </location>
</feature>
<name>A0A4R6R8M0_9HYPH</name>
<sequence>MAVFGLFDGSGAARPTGAPKGAAPVTLDDIDLAALVRILLARWKLILICTVIGTSIGLGYALTAPKTWRSTSRVLVDPRDKQVVGQGITLPTQGTDPAWVATQASLVTSEATLGRVFDTLDLGKNPAFAGDRETALRKLGELILVERADESYVLDVSVTSNDPTLSTRIAGALGEAFVASLVDAKADAIRQATQLLGRQIDDLRDKAREAEIALQKYRTDNNLVSASGRSVDEERLRQLNEAYVTAGVRAQEAKARRDRLAGAVRRGGAEVDSALQSVDSGVLSRLKIEYALAERSIAEMARELGPSHPRLQAAEANAARTRSLIVDELRSLAATASSDYDQAAAAEAAAKASLEGATDLVNRNGVAGIRLRELENEAKVRQDMYASFVSRMEQTALQTGTQISDARVIVPAQMPIRPYTPKRTLAVMLGFVAGFGIGLTGALYRGRVDLVARPARTVPAAADEAEPVAETRPARQAAPQAPARPAPEAPSATTEAAPKRRRKPLAEIFDSLREDAVEPVPPAVAPAVSTAPAVAVESPPAAAPARPGLFAGLFRRRHPAAAAVEPTPAPARVAPAPLPEPREDAEVLAEFVVDTRPALPGRSGRPLVRARRDVYASALADAGGAEAARDLAARLAEGRDHGVVTVVFGSDCGDAASAVAFAIAAGAVAAGRRALLVDAAGGAVATALTGAAAPDLIDVLDGRAGWDDVALRVSDGFDVVPAGPLADLVADRAAIGELVEAVAESYDHVVVDLGSEPDLDLVQALADAADGAVLAIAAAAEADPDAVALVDDLAVLTPGFAGLVLVDDRAAAAAAGRASEAA</sequence>
<dbReference type="InterPro" id="IPR032807">
    <property type="entry name" value="GNVR"/>
</dbReference>
<evidence type="ECO:0000313" key="11">
    <source>
        <dbReference type="Proteomes" id="UP000294547"/>
    </source>
</evidence>
<dbReference type="GO" id="GO:0005886">
    <property type="term" value="C:plasma membrane"/>
    <property type="evidence" value="ECO:0007669"/>
    <property type="project" value="UniProtKB-SubCell"/>
</dbReference>
<dbReference type="InterPro" id="IPR050445">
    <property type="entry name" value="Bact_polysacc_biosynth/exp"/>
</dbReference>
<dbReference type="AlphaFoldDB" id="A0A4R6R8M0"/>
<keyword evidence="11" id="KW-1185">Reference proteome</keyword>
<gene>
    <name evidence="10" type="ORF">EDD54_3640</name>
</gene>
<dbReference type="Proteomes" id="UP000294547">
    <property type="component" value="Unassembled WGS sequence"/>
</dbReference>
<evidence type="ECO:0000256" key="4">
    <source>
        <dbReference type="ARBA" id="ARBA00022989"/>
    </source>
</evidence>
<evidence type="ECO:0000313" key="10">
    <source>
        <dbReference type="EMBL" id="TDP82373.1"/>
    </source>
</evidence>
<evidence type="ECO:0000259" key="9">
    <source>
        <dbReference type="Pfam" id="PF13807"/>
    </source>
</evidence>
<evidence type="ECO:0000256" key="2">
    <source>
        <dbReference type="ARBA" id="ARBA00022475"/>
    </source>
</evidence>
<dbReference type="GO" id="GO:0004713">
    <property type="term" value="F:protein tyrosine kinase activity"/>
    <property type="evidence" value="ECO:0007669"/>
    <property type="project" value="TreeGrafter"/>
</dbReference>
<evidence type="ECO:0000256" key="1">
    <source>
        <dbReference type="ARBA" id="ARBA00004651"/>
    </source>
</evidence>
<evidence type="ECO:0000259" key="8">
    <source>
        <dbReference type="Pfam" id="PF02706"/>
    </source>
</evidence>
<dbReference type="PANTHER" id="PTHR32309">
    <property type="entry name" value="TYROSINE-PROTEIN KINASE"/>
    <property type="match status" value="1"/>
</dbReference>
<dbReference type="PANTHER" id="PTHR32309:SF13">
    <property type="entry name" value="FERRIC ENTEROBACTIN TRANSPORT PROTEIN FEPE"/>
    <property type="match status" value="1"/>
</dbReference>
<dbReference type="Pfam" id="PF13807">
    <property type="entry name" value="GNVR"/>
    <property type="match status" value="1"/>
</dbReference>
<dbReference type="Gene3D" id="3.40.50.300">
    <property type="entry name" value="P-loop containing nucleotide triphosphate hydrolases"/>
    <property type="match status" value="1"/>
</dbReference>
<dbReference type="InterPro" id="IPR003856">
    <property type="entry name" value="LPS_length_determ_N"/>
</dbReference>
<protein>
    <submittedName>
        <fullName evidence="10">Uncharacterized protein involved in exopolysaccharide biosynthesis</fullName>
    </submittedName>
</protein>
<dbReference type="Pfam" id="PF02706">
    <property type="entry name" value="Wzz"/>
    <property type="match status" value="1"/>
</dbReference>
<dbReference type="SUPFAM" id="SSF52540">
    <property type="entry name" value="P-loop containing nucleoside triphosphate hydrolases"/>
    <property type="match status" value="1"/>
</dbReference>
<feature type="transmembrane region" description="Helical" evidence="7">
    <location>
        <begin position="45"/>
        <end position="63"/>
    </location>
</feature>
<organism evidence="10 11">
    <name type="scientific">Oharaeibacter diazotrophicus</name>
    <dbReference type="NCBI Taxonomy" id="1920512"/>
    <lineage>
        <taxon>Bacteria</taxon>
        <taxon>Pseudomonadati</taxon>
        <taxon>Pseudomonadota</taxon>
        <taxon>Alphaproteobacteria</taxon>
        <taxon>Hyphomicrobiales</taxon>
        <taxon>Pleomorphomonadaceae</taxon>
        <taxon>Oharaeibacter</taxon>
    </lineage>
</organism>
<feature type="transmembrane region" description="Helical" evidence="7">
    <location>
        <begin position="424"/>
        <end position="444"/>
    </location>
</feature>
<keyword evidence="5 7" id="KW-0472">Membrane</keyword>
<keyword evidence="2" id="KW-1003">Cell membrane</keyword>
<accession>A0A4R6R8M0</accession>
<dbReference type="EMBL" id="SNXY01000010">
    <property type="protein sequence ID" value="TDP82373.1"/>
    <property type="molecule type" value="Genomic_DNA"/>
</dbReference>
<dbReference type="InterPro" id="IPR027417">
    <property type="entry name" value="P-loop_NTPase"/>
</dbReference>
<keyword evidence="4 7" id="KW-1133">Transmembrane helix</keyword>
<evidence type="ECO:0000256" key="6">
    <source>
        <dbReference type="SAM" id="MobiDB-lite"/>
    </source>
</evidence>
<comment type="caution">
    <text evidence="10">The sequence shown here is derived from an EMBL/GenBank/DDBJ whole genome shotgun (WGS) entry which is preliminary data.</text>
</comment>
<feature type="domain" description="Tyrosine-protein kinase G-rich" evidence="9">
    <location>
        <begin position="373"/>
        <end position="445"/>
    </location>
</feature>
<feature type="domain" description="Polysaccharide chain length determinant N-terminal" evidence="8">
    <location>
        <begin position="28"/>
        <end position="120"/>
    </location>
</feature>